<name>A0A139HUC3_9PEZI</name>
<evidence type="ECO:0000313" key="3">
    <source>
        <dbReference type="Proteomes" id="UP000070133"/>
    </source>
</evidence>
<sequence>MGIVPLEELFHAADSASVSRHGGTQNGRPSVLHIREPLLSCTARRDNGGPNHTSTAREPAKPRTSIRSMISGLDHLANAPQWVSKLRAA</sequence>
<organism evidence="2 3">
    <name type="scientific">Pseudocercospora eumusae</name>
    <dbReference type="NCBI Taxonomy" id="321146"/>
    <lineage>
        <taxon>Eukaryota</taxon>
        <taxon>Fungi</taxon>
        <taxon>Dikarya</taxon>
        <taxon>Ascomycota</taxon>
        <taxon>Pezizomycotina</taxon>
        <taxon>Dothideomycetes</taxon>
        <taxon>Dothideomycetidae</taxon>
        <taxon>Mycosphaerellales</taxon>
        <taxon>Mycosphaerellaceae</taxon>
        <taxon>Pseudocercospora</taxon>
    </lineage>
</organism>
<accession>A0A139HUC3</accession>
<evidence type="ECO:0000256" key="1">
    <source>
        <dbReference type="SAM" id="MobiDB-lite"/>
    </source>
</evidence>
<reference evidence="2 3" key="1">
    <citation type="submission" date="2015-07" db="EMBL/GenBank/DDBJ databases">
        <title>Comparative genomics of the Sigatoka disease complex on banana suggests a link between parallel evolutionary changes in Pseudocercospora fijiensis and Pseudocercospora eumusae and increased virulence on the banana host.</title>
        <authorList>
            <person name="Chang T.-C."/>
            <person name="Salvucci A."/>
            <person name="Crous P.W."/>
            <person name="Stergiopoulos I."/>
        </authorList>
    </citation>
    <scope>NUCLEOTIDE SEQUENCE [LARGE SCALE GENOMIC DNA]</scope>
    <source>
        <strain evidence="2 3">CBS 114824</strain>
    </source>
</reference>
<feature type="region of interest" description="Disordered" evidence="1">
    <location>
        <begin position="42"/>
        <end position="63"/>
    </location>
</feature>
<gene>
    <name evidence="2" type="ORF">AC578_1363</name>
</gene>
<dbReference type="EMBL" id="LFZN01000008">
    <property type="protein sequence ID" value="KXT06071.1"/>
    <property type="molecule type" value="Genomic_DNA"/>
</dbReference>
<dbReference type="AlphaFoldDB" id="A0A139HUC3"/>
<comment type="caution">
    <text evidence="2">The sequence shown here is derived from an EMBL/GenBank/DDBJ whole genome shotgun (WGS) entry which is preliminary data.</text>
</comment>
<evidence type="ECO:0000313" key="2">
    <source>
        <dbReference type="EMBL" id="KXT06071.1"/>
    </source>
</evidence>
<dbReference type="Proteomes" id="UP000070133">
    <property type="component" value="Unassembled WGS sequence"/>
</dbReference>
<proteinExistence type="predicted"/>
<protein>
    <submittedName>
        <fullName evidence="2">Uncharacterized protein</fullName>
    </submittedName>
</protein>
<keyword evidence="3" id="KW-1185">Reference proteome</keyword>